<dbReference type="Gene3D" id="1.10.630.10">
    <property type="entry name" value="Cytochrome P450"/>
    <property type="match status" value="1"/>
</dbReference>
<dbReference type="GO" id="GO:0016705">
    <property type="term" value="F:oxidoreductase activity, acting on paired donors, with incorporation or reduction of molecular oxygen"/>
    <property type="evidence" value="ECO:0007669"/>
    <property type="project" value="InterPro"/>
</dbReference>
<dbReference type="EMBL" id="SPUK01000006">
    <property type="protein sequence ID" value="TQV96299.1"/>
    <property type="molecule type" value="Genomic_DNA"/>
</dbReference>
<dbReference type="InterPro" id="IPR002401">
    <property type="entry name" value="Cyt_P450_E_grp-I"/>
</dbReference>
<evidence type="ECO:0000256" key="2">
    <source>
        <dbReference type="ARBA" id="ARBA00022723"/>
    </source>
</evidence>
<dbReference type="SUPFAM" id="SSF48264">
    <property type="entry name" value="Cytochrome P450"/>
    <property type="match status" value="1"/>
</dbReference>
<keyword evidence="2 4" id="KW-0479">Metal-binding</keyword>
<dbReference type="InterPro" id="IPR050121">
    <property type="entry name" value="Cytochrome_P450_monoxygenase"/>
</dbReference>
<evidence type="ECO:0000256" key="3">
    <source>
        <dbReference type="ARBA" id="ARBA00023004"/>
    </source>
</evidence>
<dbReference type="InterPro" id="IPR036396">
    <property type="entry name" value="Cyt_P450_sf"/>
</dbReference>
<dbReference type="PRINTS" id="PR00385">
    <property type="entry name" value="P450"/>
</dbReference>
<dbReference type="GO" id="GO:0004497">
    <property type="term" value="F:monooxygenase activity"/>
    <property type="evidence" value="ECO:0007669"/>
    <property type="project" value="InterPro"/>
</dbReference>
<protein>
    <submittedName>
        <fullName evidence="5">Cytochrome P450</fullName>
    </submittedName>
</protein>
<accession>A0A545V3K2</accession>
<keyword evidence="6" id="KW-1185">Reference proteome</keyword>
<evidence type="ECO:0000313" key="6">
    <source>
        <dbReference type="Proteomes" id="UP000315783"/>
    </source>
</evidence>
<keyword evidence="3 4" id="KW-0408">Iron</keyword>
<evidence type="ECO:0000256" key="4">
    <source>
        <dbReference type="PIRSR" id="PIRSR602401-1"/>
    </source>
</evidence>
<evidence type="ECO:0000256" key="1">
    <source>
        <dbReference type="ARBA" id="ARBA00022617"/>
    </source>
</evidence>
<dbReference type="OrthoDB" id="1470350at2759"/>
<dbReference type="Pfam" id="PF00067">
    <property type="entry name" value="p450"/>
    <property type="match status" value="1"/>
</dbReference>
<comment type="cofactor">
    <cofactor evidence="4">
        <name>heme</name>
        <dbReference type="ChEBI" id="CHEBI:30413"/>
    </cofactor>
</comment>
<dbReference type="PANTHER" id="PTHR24305:SF168">
    <property type="entry name" value="P450, PUTATIVE (EUROFUNG)-RELATED"/>
    <property type="match status" value="1"/>
</dbReference>
<dbReference type="InterPro" id="IPR001128">
    <property type="entry name" value="Cyt_P450"/>
</dbReference>
<dbReference type="STRING" id="43265.A0A545V3K2"/>
<dbReference type="Proteomes" id="UP000315783">
    <property type="component" value="Unassembled WGS sequence"/>
</dbReference>
<proteinExistence type="predicted"/>
<reference evidence="5 6" key="1">
    <citation type="journal article" date="2019" name="Appl. Microbiol. Biotechnol.">
        <title>Genome sequence of Isaria javanica and comparative genome analysis insights into family S53 peptidase evolution in fungal entomopathogens.</title>
        <authorList>
            <person name="Lin R."/>
            <person name="Zhang X."/>
            <person name="Xin B."/>
            <person name="Zou M."/>
            <person name="Gao Y."/>
            <person name="Qin F."/>
            <person name="Hu Q."/>
            <person name="Xie B."/>
            <person name="Cheng X."/>
        </authorList>
    </citation>
    <scope>NUCLEOTIDE SEQUENCE [LARGE SCALE GENOMIC DNA]</scope>
    <source>
        <strain evidence="5 6">IJ1G</strain>
    </source>
</reference>
<name>A0A545V3K2_9HYPO</name>
<evidence type="ECO:0000313" key="5">
    <source>
        <dbReference type="EMBL" id="TQV96299.1"/>
    </source>
</evidence>
<sequence>MSAVRGNFTKGRFYKAGRIVPGVDNVVSAINEDKHKMMRAQMNSTMAGKSDEEYGFEAAMDRQIKSFVSMLETNYTSTDSETRPVDMAEKTQFLALDIIGDISIGEPFGYLEQDRDLYNYNEINMSSLPIMTFVSVLPGITDVLHKWPFRLALPKEGDQVGFGRLMKFVTKSVESGIHNNDAKKGGLTQNHAHNGLTKDDLVQQGFVTIIAGSNSTAHTVRLTLLSIIAAPWAYNALRSEIDEARPSVSDPISWGDVQRLPYLQAVVKEGLRMWPPVSGLGFKRVPPGGELINGYFVPGGTEIGQAFFAVGRSKEIWGADADIFRPERWLSASSSDLRAMNCALDTHFGGGKFSCLGKPIAMMELNKTVFELLKRFDISIINPDRPMKTKASIF</sequence>
<gene>
    <name evidence="5" type="ORF">IF1G_04882</name>
</gene>
<dbReference type="AlphaFoldDB" id="A0A545V3K2"/>
<dbReference type="GO" id="GO:0020037">
    <property type="term" value="F:heme binding"/>
    <property type="evidence" value="ECO:0007669"/>
    <property type="project" value="InterPro"/>
</dbReference>
<keyword evidence="1 4" id="KW-0349">Heme</keyword>
<dbReference type="PRINTS" id="PR00463">
    <property type="entry name" value="EP450I"/>
</dbReference>
<organism evidence="5 6">
    <name type="scientific">Cordyceps javanica</name>
    <dbReference type="NCBI Taxonomy" id="43265"/>
    <lineage>
        <taxon>Eukaryota</taxon>
        <taxon>Fungi</taxon>
        <taxon>Dikarya</taxon>
        <taxon>Ascomycota</taxon>
        <taxon>Pezizomycotina</taxon>
        <taxon>Sordariomycetes</taxon>
        <taxon>Hypocreomycetidae</taxon>
        <taxon>Hypocreales</taxon>
        <taxon>Cordycipitaceae</taxon>
        <taxon>Cordyceps</taxon>
    </lineage>
</organism>
<feature type="binding site" description="axial binding residue" evidence="4">
    <location>
        <position position="355"/>
    </location>
    <ligand>
        <name>heme</name>
        <dbReference type="ChEBI" id="CHEBI:30413"/>
    </ligand>
    <ligandPart>
        <name>Fe</name>
        <dbReference type="ChEBI" id="CHEBI:18248"/>
    </ligandPart>
</feature>
<dbReference type="GO" id="GO:0005506">
    <property type="term" value="F:iron ion binding"/>
    <property type="evidence" value="ECO:0007669"/>
    <property type="project" value="InterPro"/>
</dbReference>
<dbReference type="PANTHER" id="PTHR24305">
    <property type="entry name" value="CYTOCHROME P450"/>
    <property type="match status" value="1"/>
</dbReference>
<comment type="caution">
    <text evidence="5">The sequence shown here is derived from an EMBL/GenBank/DDBJ whole genome shotgun (WGS) entry which is preliminary data.</text>
</comment>